<organism>
    <name type="scientific">Branchiostoma floridae</name>
    <name type="common">Florida lancelet</name>
    <name type="synonym">Amphioxus</name>
    <dbReference type="NCBI Taxonomy" id="7739"/>
    <lineage>
        <taxon>Eukaryota</taxon>
        <taxon>Metazoa</taxon>
        <taxon>Chordata</taxon>
        <taxon>Cephalochordata</taxon>
        <taxon>Leptocardii</taxon>
        <taxon>Amphioxiformes</taxon>
        <taxon>Branchiostomatidae</taxon>
        <taxon>Branchiostoma</taxon>
    </lineage>
</organism>
<dbReference type="AlphaFoldDB" id="C3Y7E2"/>
<name>C3Y7E2_BRAFL</name>
<proteinExistence type="predicted"/>
<evidence type="ECO:0000313" key="1">
    <source>
        <dbReference type="EMBL" id="EEN63770.1"/>
    </source>
</evidence>
<dbReference type="EMBL" id="GG666489">
    <property type="protein sequence ID" value="EEN63770.1"/>
    <property type="molecule type" value="Genomic_DNA"/>
</dbReference>
<reference evidence="1" key="1">
    <citation type="journal article" date="2008" name="Nature">
        <title>The amphioxus genome and the evolution of the chordate karyotype.</title>
        <authorList>
            <consortium name="US DOE Joint Genome Institute (JGI-PGF)"/>
            <person name="Putnam N.H."/>
            <person name="Butts T."/>
            <person name="Ferrier D.E.K."/>
            <person name="Furlong R.F."/>
            <person name="Hellsten U."/>
            <person name="Kawashima T."/>
            <person name="Robinson-Rechavi M."/>
            <person name="Shoguchi E."/>
            <person name="Terry A."/>
            <person name="Yu J.-K."/>
            <person name="Benito-Gutierrez E.L."/>
            <person name="Dubchak I."/>
            <person name="Garcia-Fernandez J."/>
            <person name="Gibson-Brown J.J."/>
            <person name="Grigoriev I.V."/>
            <person name="Horton A.C."/>
            <person name="de Jong P.J."/>
            <person name="Jurka J."/>
            <person name="Kapitonov V.V."/>
            <person name="Kohara Y."/>
            <person name="Kuroki Y."/>
            <person name="Lindquist E."/>
            <person name="Lucas S."/>
            <person name="Osoegawa K."/>
            <person name="Pennacchio L.A."/>
            <person name="Salamov A.A."/>
            <person name="Satou Y."/>
            <person name="Sauka-Spengler T."/>
            <person name="Schmutz J."/>
            <person name="Shin-I T."/>
            <person name="Toyoda A."/>
            <person name="Bronner-Fraser M."/>
            <person name="Fujiyama A."/>
            <person name="Holland L.Z."/>
            <person name="Holland P.W.H."/>
            <person name="Satoh N."/>
            <person name="Rokhsar D.S."/>
        </authorList>
    </citation>
    <scope>NUCLEOTIDE SEQUENCE [LARGE SCALE GENOMIC DNA]</scope>
    <source>
        <strain evidence="1">S238N-H82</strain>
        <tissue evidence="1">Testes</tissue>
    </source>
</reference>
<dbReference type="InParanoid" id="C3Y7E2"/>
<sequence length="435" mass="49057">MAEVGQILIGKATTIVFDGNSTPSPYEPQSILNQYLECYLVQKYLKNGDPGTKVFRTQNKNVPPENVKVRVYSYTSIPPADGTYVVLQFEKSTMYFTFDEDEPEYTSLQLPKDFKPEYPKNAEDINTTADPRVFLMKTHVGMTELIFASCVGSQQQPGDKSKAQVITLTEFKKKQLNRALFKLQADENNQSVIMGNRSSKKTVEPAPQRQTLVAGNKNSRGDVQVESAAIATIQLKFSEANPMVIMNNTTSSTGFLQPKRVTINDKKRWRASRFENLTPGNKYEAILLVYSYQKLQVGEPTGTYVVLQFLQSERYIFALPNAPKQLALIQGDDILNFEENAEDITAINDPRMFLMSSDGSDFIFTSCYEKSKGNVITFVEDEDNNQIAVLMPEGDWPKESQQFQPVHFAGFTKERTSADRLEVVPFPEPTPSMDK</sequence>
<accession>C3Y7E2</accession>
<gene>
    <name evidence="1" type="ORF">BRAFLDRAFT_82791</name>
</gene>
<protein>
    <submittedName>
        <fullName evidence="1">Uncharacterized protein</fullName>
    </submittedName>
</protein>